<evidence type="ECO:0000256" key="1">
    <source>
        <dbReference type="ARBA" id="ARBA00007274"/>
    </source>
</evidence>
<proteinExistence type="inferred from homology"/>
<evidence type="ECO:0000313" key="4">
    <source>
        <dbReference type="Proteomes" id="UP000310314"/>
    </source>
</evidence>
<dbReference type="GO" id="GO:0005829">
    <property type="term" value="C:cytosol"/>
    <property type="evidence" value="ECO:0007669"/>
    <property type="project" value="TreeGrafter"/>
</dbReference>
<comment type="similarity">
    <text evidence="1">Belongs to the transferase hexapeptide repeat family.</text>
</comment>
<dbReference type="RefSeq" id="WP_138656930.1">
    <property type="nucleotide sequence ID" value="NZ_VATY01000001.1"/>
</dbReference>
<evidence type="ECO:0000256" key="2">
    <source>
        <dbReference type="ARBA" id="ARBA00022679"/>
    </source>
</evidence>
<sequence length="257" mass="28635">MNNIEADEIELGENVVISPSASIRGANGKAKRVYIGDNTYIGDHVQILVDDFRIGDYCKVHHHTNFHGYKPLSIGHNAWIGQGSLIDSIGGTTIGDNCGIGAYSQLWSHIRYGDPLEGCNYESSNPLTVGKDVWFVGHCIVSPIVAEDKSMALVGSVVTNDMKENHIYGGSPAKDLTDKIKPQFTPLTIEQKRGLMSQFRISSDIKLIESRDEIENPEKISYFNIVDRTYTKRRSENEVAFMKELQSKLIKFTPLSL</sequence>
<dbReference type="GO" id="GO:0008374">
    <property type="term" value="F:O-acyltransferase activity"/>
    <property type="evidence" value="ECO:0007669"/>
    <property type="project" value="TreeGrafter"/>
</dbReference>
<dbReference type="Proteomes" id="UP000310314">
    <property type="component" value="Unassembled WGS sequence"/>
</dbReference>
<comment type="caution">
    <text evidence="3">The sequence shown here is derived from an EMBL/GenBank/DDBJ whole genome shotgun (WGS) entry which is preliminary data.</text>
</comment>
<dbReference type="Gene3D" id="2.160.10.10">
    <property type="entry name" value="Hexapeptide repeat proteins"/>
    <property type="match status" value="2"/>
</dbReference>
<accession>A0A5S3Q083</accession>
<dbReference type="EMBL" id="VATY01000001">
    <property type="protein sequence ID" value="TMM58997.1"/>
    <property type="molecule type" value="Genomic_DNA"/>
</dbReference>
<name>A0A5S3Q083_9FLAO</name>
<dbReference type="AlphaFoldDB" id="A0A5S3Q083"/>
<organism evidence="3 4">
    <name type="scientific">Maribacter algarum</name>
    <name type="common">ex Zhang et al. 2020</name>
    <dbReference type="NCBI Taxonomy" id="2578118"/>
    <lineage>
        <taxon>Bacteria</taxon>
        <taxon>Pseudomonadati</taxon>
        <taxon>Bacteroidota</taxon>
        <taxon>Flavobacteriia</taxon>
        <taxon>Flavobacteriales</taxon>
        <taxon>Flavobacteriaceae</taxon>
        <taxon>Maribacter</taxon>
    </lineage>
</organism>
<evidence type="ECO:0008006" key="5">
    <source>
        <dbReference type="Google" id="ProtNLM"/>
    </source>
</evidence>
<protein>
    <recommendedName>
        <fullName evidence="5">Transferase hexapeptide (Six repeat-containing protein)</fullName>
    </recommendedName>
</protein>
<keyword evidence="4" id="KW-1185">Reference proteome</keyword>
<dbReference type="OrthoDB" id="9812571at2"/>
<dbReference type="SUPFAM" id="SSF51161">
    <property type="entry name" value="Trimeric LpxA-like enzymes"/>
    <property type="match status" value="1"/>
</dbReference>
<dbReference type="CDD" id="cd00208">
    <property type="entry name" value="LbetaH"/>
    <property type="match status" value="1"/>
</dbReference>
<dbReference type="PANTHER" id="PTHR23416:SF23">
    <property type="entry name" value="ACETYLTRANSFERASE C18B11.09C-RELATED"/>
    <property type="match status" value="1"/>
</dbReference>
<evidence type="ECO:0000313" key="3">
    <source>
        <dbReference type="EMBL" id="TMM58997.1"/>
    </source>
</evidence>
<dbReference type="PANTHER" id="PTHR23416">
    <property type="entry name" value="SIALIC ACID SYNTHASE-RELATED"/>
    <property type="match status" value="1"/>
</dbReference>
<dbReference type="InterPro" id="IPR051159">
    <property type="entry name" value="Hexapeptide_acetyltransf"/>
</dbReference>
<dbReference type="InterPro" id="IPR011004">
    <property type="entry name" value="Trimer_LpxA-like_sf"/>
</dbReference>
<reference evidence="3 4" key="1">
    <citation type="submission" date="2019-05" db="EMBL/GenBank/DDBJ databases">
        <authorList>
            <person name="Zhang J.-Y."/>
            <person name="Feg X."/>
            <person name="Du Z.-J."/>
        </authorList>
    </citation>
    <scope>NUCLEOTIDE SEQUENCE [LARGE SCALE GENOMIC DNA]</scope>
    <source>
        <strain evidence="3 4">RZ26</strain>
    </source>
</reference>
<gene>
    <name evidence="3" type="ORF">FEE95_06070</name>
</gene>
<keyword evidence="2" id="KW-0808">Transferase</keyword>